<dbReference type="InterPro" id="IPR041644">
    <property type="entry name" value="GNAT_C"/>
</dbReference>
<accession>A0A9D9IDN0</accession>
<reference evidence="3" key="1">
    <citation type="submission" date="2020-10" db="EMBL/GenBank/DDBJ databases">
        <authorList>
            <person name="Gilroy R."/>
        </authorList>
    </citation>
    <scope>NUCLEOTIDE SEQUENCE</scope>
    <source>
        <strain evidence="3">14700</strain>
    </source>
</reference>
<protein>
    <submittedName>
        <fullName evidence="3">DUF5596 domain-containing protein</fullName>
    </submittedName>
</protein>
<dbReference type="InterPro" id="IPR041273">
    <property type="entry name" value="NAT_N"/>
</dbReference>
<sequence length="261" mass="30048">MTRAEFLRSIDCLEYEDAYDAFPLTEGVRNAFFLDFPSFAKLGESSDNPGLFYLSSYLQLAYECHEKYSERGISDDIYFATFSDISVWASWYQRHTGKVGLDRINWLRHHVNLEIFRLGELQAEPAIKPLDDVWKSVDTSLPLFFIHIPEGVDLSKAEDSFQRILSFFHCSKAMFLIHSWLLSPEVACMLDEKSRIRNFASLFTLLGTEDDRQAEERIFGFISDNPFSYPESSSLAVKAKKYLESGGRILSGYGYREVSLK</sequence>
<dbReference type="Gene3D" id="3.40.630.120">
    <property type="match status" value="1"/>
</dbReference>
<feature type="domain" description="N-acyltransferase N-terminal" evidence="1">
    <location>
        <begin position="24"/>
        <end position="112"/>
    </location>
</feature>
<comment type="caution">
    <text evidence="3">The sequence shown here is derived from an EMBL/GenBank/DDBJ whole genome shotgun (WGS) entry which is preliminary data.</text>
</comment>
<dbReference type="EMBL" id="JADIMF010000122">
    <property type="protein sequence ID" value="MBO8469601.1"/>
    <property type="molecule type" value="Genomic_DNA"/>
</dbReference>
<feature type="domain" description="GNAT-like C-terminal" evidence="2">
    <location>
        <begin position="115"/>
        <end position="255"/>
    </location>
</feature>
<evidence type="ECO:0000313" key="3">
    <source>
        <dbReference type="EMBL" id="MBO8469601.1"/>
    </source>
</evidence>
<name>A0A9D9IDN0_9SPIO</name>
<dbReference type="Pfam" id="PF18164">
    <property type="entry name" value="GNAT_C"/>
    <property type="match status" value="1"/>
</dbReference>
<evidence type="ECO:0000313" key="4">
    <source>
        <dbReference type="Proteomes" id="UP000810292"/>
    </source>
</evidence>
<proteinExistence type="predicted"/>
<reference evidence="3" key="2">
    <citation type="journal article" date="2021" name="PeerJ">
        <title>Extensive microbial diversity within the chicken gut microbiome revealed by metagenomics and culture.</title>
        <authorList>
            <person name="Gilroy R."/>
            <person name="Ravi A."/>
            <person name="Getino M."/>
            <person name="Pursley I."/>
            <person name="Horton D.L."/>
            <person name="Alikhan N.F."/>
            <person name="Baker D."/>
            <person name="Gharbi K."/>
            <person name="Hall N."/>
            <person name="Watson M."/>
            <person name="Adriaenssens E.M."/>
            <person name="Foster-Nyarko E."/>
            <person name="Jarju S."/>
            <person name="Secka A."/>
            <person name="Antonio M."/>
            <person name="Oren A."/>
            <person name="Chaudhuri R.R."/>
            <person name="La Ragione R."/>
            <person name="Hildebrand F."/>
            <person name="Pallen M.J."/>
        </authorList>
    </citation>
    <scope>NUCLEOTIDE SEQUENCE</scope>
    <source>
        <strain evidence="3">14700</strain>
    </source>
</reference>
<organism evidence="3 4">
    <name type="scientific">Candidatus Ornithospirochaeta stercoravium</name>
    <dbReference type="NCBI Taxonomy" id="2840897"/>
    <lineage>
        <taxon>Bacteria</taxon>
        <taxon>Pseudomonadati</taxon>
        <taxon>Spirochaetota</taxon>
        <taxon>Spirochaetia</taxon>
        <taxon>Spirochaetales</taxon>
        <taxon>Spirochaetaceae</taxon>
        <taxon>Spirochaetaceae incertae sedis</taxon>
        <taxon>Candidatus Ornithospirochaeta</taxon>
    </lineage>
</organism>
<evidence type="ECO:0000259" key="2">
    <source>
        <dbReference type="Pfam" id="PF18164"/>
    </source>
</evidence>
<dbReference type="Proteomes" id="UP000810292">
    <property type="component" value="Unassembled WGS sequence"/>
</dbReference>
<gene>
    <name evidence="3" type="ORF">IAA72_07440</name>
</gene>
<dbReference type="Pfam" id="PF18082">
    <property type="entry name" value="NAT_N"/>
    <property type="match status" value="1"/>
</dbReference>
<dbReference type="AlphaFoldDB" id="A0A9D9IDN0"/>
<evidence type="ECO:0000259" key="1">
    <source>
        <dbReference type="Pfam" id="PF18082"/>
    </source>
</evidence>